<dbReference type="GO" id="GO:0006897">
    <property type="term" value="P:endocytosis"/>
    <property type="evidence" value="ECO:0007669"/>
    <property type="project" value="InterPro"/>
</dbReference>
<dbReference type="Pfam" id="PF07933">
    <property type="entry name" value="DUF1681"/>
    <property type="match status" value="1"/>
</dbReference>
<organism evidence="3 4">
    <name type="scientific">Canariomyces notabilis</name>
    <dbReference type="NCBI Taxonomy" id="2074819"/>
    <lineage>
        <taxon>Eukaryota</taxon>
        <taxon>Fungi</taxon>
        <taxon>Dikarya</taxon>
        <taxon>Ascomycota</taxon>
        <taxon>Pezizomycotina</taxon>
        <taxon>Sordariomycetes</taxon>
        <taxon>Sordariomycetidae</taxon>
        <taxon>Sordariales</taxon>
        <taxon>Chaetomiaceae</taxon>
        <taxon>Canariomyces</taxon>
    </lineage>
</organism>
<feature type="domain" description="NECAP PHear" evidence="2">
    <location>
        <begin position="22"/>
        <end position="239"/>
    </location>
</feature>
<dbReference type="PANTHER" id="PTHR12847">
    <property type="entry name" value="ATP-BINDING CASSETTE ABC TRANSPORTER-RELATED"/>
    <property type="match status" value="1"/>
</dbReference>
<dbReference type="Gene3D" id="2.30.29.30">
    <property type="entry name" value="Pleckstrin-homology domain (PH domain)/Phosphotyrosine-binding domain (PTB)"/>
    <property type="match status" value="1"/>
</dbReference>
<dbReference type="GO" id="GO:0030125">
    <property type="term" value="C:clathrin vesicle coat"/>
    <property type="evidence" value="ECO:0007669"/>
    <property type="project" value="TreeGrafter"/>
</dbReference>
<evidence type="ECO:0000313" key="3">
    <source>
        <dbReference type="EMBL" id="KAK4112075.1"/>
    </source>
</evidence>
<dbReference type="AlphaFoldDB" id="A0AAN6TDG5"/>
<dbReference type="InterPro" id="IPR011993">
    <property type="entry name" value="PH-like_dom_sf"/>
</dbReference>
<comment type="caution">
    <text evidence="3">The sequence shown here is derived from an EMBL/GenBank/DDBJ whole genome shotgun (WGS) entry which is preliminary data.</text>
</comment>
<dbReference type="GeneID" id="89939344"/>
<proteinExistence type="predicted"/>
<dbReference type="Proteomes" id="UP001302812">
    <property type="component" value="Unassembled WGS sequence"/>
</dbReference>
<evidence type="ECO:0000313" key="4">
    <source>
        <dbReference type="Proteomes" id="UP001302812"/>
    </source>
</evidence>
<dbReference type="InterPro" id="IPR012466">
    <property type="entry name" value="NECAP_PHear"/>
</dbReference>
<dbReference type="SUPFAM" id="SSF50729">
    <property type="entry name" value="PH domain-like"/>
    <property type="match status" value="1"/>
</dbReference>
<accession>A0AAN6TDG5</accession>
<evidence type="ECO:0000259" key="2">
    <source>
        <dbReference type="Pfam" id="PF07933"/>
    </source>
</evidence>
<dbReference type="RefSeq" id="XP_064669645.1">
    <property type="nucleotide sequence ID" value="XM_064815219.1"/>
</dbReference>
<feature type="region of interest" description="Disordered" evidence="1">
    <location>
        <begin position="169"/>
        <end position="328"/>
    </location>
</feature>
<name>A0AAN6TDG5_9PEZI</name>
<feature type="compositionally biased region" description="Basic and acidic residues" evidence="1">
    <location>
        <begin position="221"/>
        <end position="232"/>
    </location>
</feature>
<protein>
    <submittedName>
        <fullName evidence="3">DUF1681-domain-containing protein</fullName>
    </submittedName>
</protein>
<dbReference type="PANTHER" id="PTHR12847:SF9">
    <property type="entry name" value="NECAP-LIKE PROTEIN CG9132"/>
    <property type="match status" value="1"/>
</dbReference>
<keyword evidence="4" id="KW-1185">Reference proteome</keyword>
<gene>
    <name evidence="3" type="ORF">N656DRAFT_779564</name>
</gene>
<evidence type="ECO:0000256" key="1">
    <source>
        <dbReference type="SAM" id="MobiDB-lite"/>
    </source>
</evidence>
<reference evidence="3" key="1">
    <citation type="journal article" date="2023" name="Mol. Phylogenet. Evol.">
        <title>Genome-scale phylogeny and comparative genomics of the fungal order Sordariales.</title>
        <authorList>
            <person name="Hensen N."/>
            <person name="Bonometti L."/>
            <person name="Westerberg I."/>
            <person name="Brannstrom I.O."/>
            <person name="Guillou S."/>
            <person name="Cros-Aarteil S."/>
            <person name="Calhoun S."/>
            <person name="Haridas S."/>
            <person name="Kuo A."/>
            <person name="Mondo S."/>
            <person name="Pangilinan J."/>
            <person name="Riley R."/>
            <person name="LaButti K."/>
            <person name="Andreopoulos B."/>
            <person name="Lipzen A."/>
            <person name="Chen C."/>
            <person name="Yan M."/>
            <person name="Daum C."/>
            <person name="Ng V."/>
            <person name="Clum A."/>
            <person name="Steindorff A."/>
            <person name="Ohm R.A."/>
            <person name="Martin F."/>
            <person name="Silar P."/>
            <person name="Natvig D.O."/>
            <person name="Lalanne C."/>
            <person name="Gautier V."/>
            <person name="Ament-Velasquez S.L."/>
            <person name="Kruys A."/>
            <person name="Hutchinson M.I."/>
            <person name="Powell A.J."/>
            <person name="Barry K."/>
            <person name="Miller A.N."/>
            <person name="Grigoriev I.V."/>
            <person name="Debuchy R."/>
            <person name="Gladieux P."/>
            <person name="Hiltunen Thoren M."/>
            <person name="Johannesson H."/>
        </authorList>
    </citation>
    <scope>NUCLEOTIDE SEQUENCE</scope>
    <source>
        <strain evidence="3">CBS 508.74</strain>
    </source>
</reference>
<feature type="compositionally biased region" description="Low complexity" evidence="1">
    <location>
        <begin position="191"/>
        <end position="200"/>
    </location>
</feature>
<reference evidence="3" key="2">
    <citation type="submission" date="2023-05" db="EMBL/GenBank/DDBJ databases">
        <authorList>
            <consortium name="Lawrence Berkeley National Laboratory"/>
            <person name="Steindorff A."/>
            <person name="Hensen N."/>
            <person name="Bonometti L."/>
            <person name="Westerberg I."/>
            <person name="Brannstrom I.O."/>
            <person name="Guillou S."/>
            <person name="Cros-Aarteil S."/>
            <person name="Calhoun S."/>
            <person name="Haridas S."/>
            <person name="Kuo A."/>
            <person name="Mondo S."/>
            <person name="Pangilinan J."/>
            <person name="Riley R."/>
            <person name="Labutti K."/>
            <person name="Andreopoulos B."/>
            <person name="Lipzen A."/>
            <person name="Chen C."/>
            <person name="Yanf M."/>
            <person name="Daum C."/>
            <person name="Ng V."/>
            <person name="Clum A."/>
            <person name="Ohm R."/>
            <person name="Martin F."/>
            <person name="Silar P."/>
            <person name="Natvig D."/>
            <person name="Lalanne C."/>
            <person name="Gautier V."/>
            <person name="Ament-Velasquez S.L."/>
            <person name="Kruys A."/>
            <person name="Hutchinson M.I."/>
            <person name="Powell A.J."/>
            <person name="Barry K."/>
            <person name="Miller A.N."/>
            <person name="Grigoriev I.V."/>
            <person name="Debuchy R."/>
            <person name="Gladieux P."/>
            <person name="Thoren M.H."/>
            <person name="Johannesson H."/>
        </authorList>
    </citation>
    <scope>NUCLEOTIDE SEQUENCE</scope>
    <source>
        <strain evidence="3">CBS 508.74</strain>
    </source>
</reference>
<sequence length="328" mass="33764">MDSSTEILDPATGRPLPSDAIVRVLHVTHPVHVYAIPPGTLSTKAGYAAASWTADPRNHIFTARLRVLETSYTTSGTTTTSSSTNDDDSEQTVIKTNVLLEDPTSGALFAAAPYTSSAAVEPCSDSSRFFALRVQDPSTGRKATLGVGFEERSDAFDFGVVLQEALRVSSGNSTSAGAKPTSAPSRKGLMDDGPSSSSGKGRSRSDGRDDNDGGGGGGGNGEKKDLSLKEGETITINLKGTRFGRRAAGPGDGGRQQQQGGKEEAAADGRSLASFALPPPPGSNTATTAGTGGGAFLPPPPSAREVRAQKRLSAQDLGFDDGQFGEFA</sequence>
<dbReference type="EMBL" id="MU853343">
    <property type="protein sequence ID" value="KAK4112075.1"/>
    <property type="molecule type" value="Genomic_DNA"/>
</dbReference>